<dbReference type="GO" id="GO:0005524">
    <property type="term" value="F:ATP binding"/>
    <property type="evidence" value="ECO:0007669"/>
    <property type="project" value="UniProtKB-KW"/>
</dbReference>
<sequence length="295" mass="33394">MSEDILLEVRNVKQFFRINSSFTVKAVDDISFQLRRGEIFGLAGESGSGKSTLARTLLGLKPPTAGTIYYKDYCISDKQIYRQHKREIQKNIQIVFQDSAAALNPHMTVEEIIAEPLKVHQIGGSKAERTAKILELLTMVGMDGSYRRYYPAELSGGQRQRVSIARSISLEPALIIADEPVASLDVSIQAQIINLFQQLQQEKQFTFLFIAHDLSLLRFLCNRIGVMYSGKMVELAATEELFARPLHPYTKSLLSAIPVPDPCYERNKKVLVFDEIQINENAQWQEARDGHYVLN</sequence>
<dbReference type="PANTHER" id="PTHR43776">
    <property type="entry name" value="TRANSPORT ATP-BINDING PROTEIN"/>
    <property type="match status" value="1"/>
</dbReference>
<dbReference type="InterPro" id="IPR003439">
    <property type="entry name" value="ABC_transporter-like_ATP-bd"/>
</dbReference>
<dbReference type="SUPFAM" id="SSF52540">
    <property type="entry name" value="P-loop containing nucleoside triphosphate hydrolases"/>
    <property type="match status" value="1"/>
</dbReference>
<evidence type="ECO:0000256" key="1">
    <source>
        <dbReference type="ARBA" id="ARBA00005417"/>
    </source>
</evidence>
<dbReference type="InterPro" id="IPR013563">
    <property type="entry name" value="Oligopep_ABC_C"/>
</dbReference>
<keyword evidence="4 6" id="KW-0067">ATP-binding</keyword>
<dbReference type="CDD" id="cd03257">
    <property type="entry name" value="ABC_NikE_OppD_transporters"/>
    <property type="match status" value="1"/>
</dbReference>
<protein>
    <submittedName>
        <fullName evidence="6">Oligopeptide transport ATP-binding protein OppF</fullName>
    </submittedName>
</protein>
<keyword evidence="2" id="KW-0813">Transport</keyword>
<dbReference type="InterPro" id="IPR027417">
    <property type="entry name" value="P-loop_NTPase"/>
</dbReference>
<feature type="domain" description="ABC transporter" evidence="5">
    <location>
        <begin position="7"/>
        <end position="254"/>
    </location>
</feature>
<keyword evidence="3" id="KW-0547">Nucleotide-binding</keyword>
<reference evidence="6" key="1">
    <citation type="submission" date="2024-05" db="EMBL/GenBank/DDBJ databases">
        <title>Isolation and characterization of Sporomusa carbonis sp. nov., a carboxydotrophic hydrogenogen in the genus of Sporomusa isolated from a charcoal burning pile.</title>
        <authorList>
            <person name="Boeer T."/>
            <person name="Rosenbaum F."/>
            <person name="Eysell L."/>
            <person name="Mueller V."/>
            <person name="Daniel R."/>
            <person name="Poehlein A."/>
        </authorList>
    </citation>
    <scope>NUCLEOTIDE SEQUENCE [LARGE SCALE GENOMIC DNA]</scope>
    <source>
        <strain evidence="6">DSM 3132</strain>
    </source>
</reference>
<comment type="similarity">
    <text evidence="1">Belongs to the ABC transporter superfamily.</text>
</comment>
<evidence type="ECO:0000313" key="6">
    <source>
        <dbReference type="EMBL" id="XFO70917.1"/>
    </source>
</evidence>
<dbReference type="SMART" id="SM00382">
    <property type="entry name" value="AAA"/>
    <property type="match status" value="1"/>
</dbReference>
<dbReference type="PROSITE" id="PS00211">
    <property type="entry name" value="ABC_TRANSPORTER_1"/>
    <property type="match status" value="1"/>
</dbReference>
<dbReference type="InterPro" id="IPR017871">
    <property type="entry name" value="ABC_transporter-like_CS"/>
</dbReference>
<keyword evidence="7" id="KW-1185">Reference proteome</keyword>
<dbReference type="RefSeq" id="WP_093793682.1">
    <property type="nucleotide sequence ID" value="NZ_CP155571.1"/>
</dbReference>
<dbReference type="Pfam" id="PF00005">
    <property type="entry name" value="ABC_tran"/>
    <property type="match status" value="1"/>
</dbReference>
<proteinExistence type="inferred from homology"/>
<evidence type="ECO:0000259" key="5">
    <source>
        <dbReference type="PROSITE" id="PS50893"/>
    </source>
</evidence>
<dbReference type="InterPro" id="IPR050319">
    <property type="entry name" value="ABC_transp_ATP-bind"/>
</dbReference>
<accession>A0ABZ3IYU5</accession>
<dbReference type="EMBL" id="CP155571">
    <property type="protein sequence ID" value="XFO70917.1"/>
    <property type="molecule type" value="Genomic_DNA"/>
</dbReference>
<dbReference type="Gene3D" id="3.40.50.300">
    <property type="entry name" value="P-loop containing nucleotide triphosphate hydrolases"/>
    <property type="match status" value="1"/>
</dbReference>
<evidence type="ECO:0000256" key="3">
    <source>
        <dbReference type="ARBA" id="ARBA00022741"/>
    </source>
</evidence>
<evidence type="ECO:0000256" key="2">
    <source>
        <dbReference type="ARBA" id="ARBA00022448"/>
    </source>
</evidence>
<name>A0ABZ3IYU5_SPOA4</name>
<evidence type="ECO:0000256" key="4">
    <source>
        <dbReference type="ARBA" id="ARBA00022840"/>
    </source>
</evidence>
<dbReference type="PROSITE" id="PS50893">
    <property type="entry name" value="ABC_TRANSPORTER_2"/>
    <property type="match status" value="1"/>
</dbReference>
<dbReference type="Pfam" id="PF08352">
    <property type="entry name" value="oligo_HPY"/>
    <property type="match status" value="1"/>
</dbReference>
<dbReference type="InterPro" id="IPR003593">
    <property type="entry name" value="AAA+_ATPase"/>
</dbReference>
<dbReference type="PANTHER" id="PTHR43776:SF7">
    <property type="entry name" value="D,D-DIPEPTIDE TRANSPORT ATP-BINDING PROTEIN DDPF-RELATED"/>
    <property type="match status" value="1"/>
</dbReference>
<organism evidence="6 7">
    <name type="scientific">Sporomusa acidovorans (strain ATCC 49682 / DSM 3132 / Mol)</name>
    <dbReference type="NCBI Taxonomy" id="1123286"/>
    <lineage>
        <taxon>Bacteria</taxon>
        <taxon>Bacillati</taxon>
        <taxon>Bacillota</taxon>
        <taxon>Negativicutes</taxon>
        <taxon>Selenomonadales</taxon>
        <taxon>Sporomusaceae</taxon>
        <taxon>Sporomusa</taxon>
    </lineage>
</organism>
<dbReference type="Proteomes" id="UP000216052">
    <property type="component" value="Chromosome"/>
</dbReference>
<evidence type="ECO:0000313" key="7">
    <source>
        <dbReference type="Proteomes" id="UP000216052"/>
    </source>
</evidence>
<gene>
    <name evidence="6" type="primary">oppF_2</name>
    <name evidence="6" type="ORF">SPACI_009170</name>
</gene>